<dbReference type="AlphaFoldDB" id="A0A0L0H5S6"/>
<evidence type="ECO:0000256" key="1">
    <source>
        <dbReference type="ARBA" id="ARBA00004141"/>
    </source>
</evidence>
<dbReference type="InParanoid" id="A0A0L0H5S6"/>
<name>A0A0L0H5S6_SPIPD</name>
<dbReference type="Pfam" id="PF00335">
    <property type="entry name" value="Tetraspanin"/>
    <property type="match status" value="1"/>
</dbReference>
<dbReference type="GeneID" id="27691584"/>
<comment type="subcellular location">
    <subcellularLocation>
        <location evidence="1">Membrane</location>
        <topology evidence="1">Multi-pass membrane protein</topology>
    </subcellularLocation>
</comment>
<dbReference type="STRING" id="645134.A0A0L0H5S6"/>
<dbReference type="Proteomes" id="UP000053201">
    <property type="component" value="Unassembled WGS sequence"/>
</dbReference>
<keyword evidence="3 5" id="KW-1133">Transmembrane helix</keyword>
<dbReference type="RefSeq" id="XP_016604306.1">
    <property type="nucleotide sequence ID" value="XM_016756574.1"/>
</dbReference>
<dbReference type="EMBL" id="KQ257470">
    <property type="protein sequence ID" value="KNC96266.1"/>
    <property type="molecule type" value="Genomic_DNA"/>
</dbReference>
<organism evidence="6 7">
    <name type="scientific">Spizellomyces punctatus (strain DAOM BR117)</name>
    <dbReference type="NCBI Taxonomy" id="645134"/>
    <lineage>
        <taxon>Eukaryota</taxon>
        <taxon>Fungi</taxon>
        <taxon>Fungi incertae sedis</taxon>
        <taxon>Chytridiomycota</taxon>
        <taxon>Chytridiomycota incertae sedis</taxon>
        <taxon>Chytridiomycetes</taxon>
        <taxon>Spizellomycetales</taxon>
        <taxon>Spizellomycetaceae</taxon>
        <taxon>Spizellomyces</taxon>
    </lineage>
</organism>
<dbReference type="InterPro" id="IPR018499">
    <property type="entry name" value="Tetraspanin/Peripherin"/>
</dbReference>
<protein>
    <recommendedName>
        <fullName evidence="8">Tetraspanin</fullName>
    </recommendedName>
</protein>
<dbReference type="GO" id="GO:0016020">
    <property type="term" value="C:membrane"/>
    <property type="evidence" value="ECO:0007669"/>
    <property type="project" value="UniProtKB-SubCell"/>
</dbReference>
<feature type="transmembrane region" description="Helical" evidence="5">
    <location>
        <begin position="7"/>
        <end position="32"/>
    </location>
</feature>
<feature type="transmembrane region" description="Helical" evidence="5">
    <location>
        <begin position="181"/>
        <end position="206"/>
    </location>
</feature>
<dbReference type="OrthoDB" id="2123088at2759"/>
<evidence type="ECO:0000256" key="4">
    <source>
        <dbReference type="ARBA" id="ARBA00023136"/>
    </source>
</evidence>
<reference evidence="6 7" key="1">
    <citation type="submission" date="2009-08" db="EMBL/GenBank/DDBJ databases">
        <title>The Genome Sequence of Spizellomyces punctatus strain DAOM BR117.</title>
        <authorList>
            <consortium name="The Broad Institute Genome Sequencing Platform"/>
            <person name="Russ C."/>
            <person name="Cuomo C."/>
            <person name="Shea T."/>
            <person name="Young S.K."/>
            <person name="Zeng Q."/>
            <person name="Koehrsen M."/>
            <person name="Haas B."/>
            <person name="Borodovsky M."/>
            <person name="Guigo R."/>
            <person name="Alvarado L."/>
            <person name="Berlin A."/>
            <person name="Bochicchio J."/>
            <person name="Borenstein D."/>
            <person name="Chapman S."/>
            <person name="Chen Z."/>
            <person name="Engels R."/>
            <person name="Freedman E."/>
            <person name="Gellesch M."/>
            <person name="Goldberg J."/>
            <person name="Griggs A."/>
            <person name="Gujja S."/>
            <person name="Heiman D."/>
            <person name="Hepburn T."/>
            <person name="Howarth C."/>
            <person name="Jen D."/>
            <person name="Larson L."/>
            <person name="Lewis B."/>
            <person name="Mehta T."/>
            <person name="Park D."/>
            <person name="Pearson M."/>
            <person name="Roberts A."/>
            <person name="Saif S."/>
            <person name="Shenoy N."/>
            <person name="Sisk P."/>
            <person name="Stolte C."/>
            <person name="Sykes S."/>
            <person name="Thomson T."/>
            <person name="Walk T."/>
            <person name="White J."/>
            <person name="Yandava C."/>
            <person name="Burger G."/>
            <person name="Gray M.W."/>
            <person name="Holland P.W.H."/>
            <person name="King N."/>
            <person name="Lang F.B.F."/>
            <person name="Roger A.J."/>
            <person name="Ruiz-Trillo I."/>
            <person name="Lander E."/>
            <person name="Nusbaum C."/>
        </authorList>
    </citation>
    <scope>NUCLEOTIDE SEQUENCE [LARGE SCALE GENOMIC DNA]</scope>
    <source>
        <strain evidence="6 7">DAOM BR117</strain>
    </source>
</reference>
<keyword evidence="7" id="KW-1185">Reference proteome</keyword>
<proteinExistence type="predicted"/>
<accession>A0A0L0H5S6</accession>
<evidence type="ECO:0000256" key="5">
    <source>
        <dbReference type="SAM" id="Phobius"/>
    </source>
</evidence>
<evidence type="ECO:0000313" key="6">
    <source>
        <dbReference type="EMBL" id="KNC96266.1"/>
    </source>
</evidence>
<gene>
    <name evidence="6" type="ORF">SPPG_08417</name>
</gene>
<evidence type="ECO:0000256" key="3">
    <source>
        <dbReference type="ARBA" id="ARBA00022989"/>
    </source>
</evidence>
<sequence length="236" mass="25705">MMIRIPRLLLISANFLLIVLAFAAGILAYMLFLNTSPFPKTEVFPIELLIGIAILCPLLLGTGLLGCCGLYRLSPGCLKIFICSLLLLCGVYGLLGHLAMREMDASFATSMADQMWKGATNDTKGTIMREFRCCGWEEGASASDYPTVDPNEAQVLSKLCMASTSCSGPVTEYRIALARSIMVVMFSTLGFVVLIMLLATWMLLALKTKLSEKGKRRDLEGCHGDKTTVTVNGGRR</sequence>
<dbReference type="VEuPathDB" id="FungiDB:SPPG_08417"/>
<feature type="transmembrane region" description="Helical" evidence="5">
    <location>
        <begin position="44"/>
        <end position="68"/>
    </location>
</feature>
<evidence type="ECO:0000256" key="2">
    <source>
        <dbReference type="ARBA" id="ARBA00022692"/>
    </source>
</evidence>
<keyword evidence="4 5" id="KW-0472">Membrane</keyword>
<evidence type="ECO:0000313" key="7">
    <source>
        <dbReference type="Proteomes" id="UP000053201"/>
    </source>
</evidence>
<feature type="transmembrane region" description="Helical" evidence="5">
    <location>
        <begin position="80"/>
        <end position="100"/>
    </location>
</feature>
<evidence type="ECO:0008006" key="8">
    <source>
        <dbReference type="Google" id="ProtNLM"/>
    </source>
</evidence>
<keyword evidence="2 5" id="KW-0812">Transmembrane</keyword>